<dbReference type="RefSeq" id="WP_379572503.1">
    <property type="nucleotide sequence ID" value="NZ_JBHUFV010000020.1"/>
</dbReference>
<evidence type="ECO:0000256" key="1">
    <source>
        <dbReference type="ARBA" id="ARBA00006328"/>
    </source>
</evidence>
<dbReference type="Gene3D" id="3.90.25.10">
    <property type="entry name" value="UDP-galactose 4-epimerase, domain 1"/>
    <property type="match status" value="1"/>
</dbReference>
<evidence type="ECO:0000313" key="5">
    <source>
        <dbReference type="Proteomes" id="UP001597368"/>
    </source>
</evidence>
<dbReference type="InterPro" id="IPR051164">
    <property type="entry name" value="NmrA-like_oxidored"/>
</dbReference>
<dbReference type="InterPro" id="IPR036291">
    <property type="entry name" value="NAD(P)-bd_dom_sf"/>
</dbReference>
<proteinExistence type="inferred from homology"/>
<dbReference type="InterPro" id="IPR008030">
    <property type="entry name" value="NmrA-like"/>
</dbReference>
<comment type="caution">
    <text evidence="4">The sequence shown here is derived from an EMBL/GenBank/DDBJ whole genome shotgun (WGS) entry which is preliminary data.</text>
</comment>
<dbReference type="Proteomes" id="UP001597368">
    <property type="component" value="Unassembled WGS sequence"/>
</dbReference>
<keyword evidence="5" id="KW-1185">Reference proteome</keyword>
<protein>
    <submittedName>
        <fullName evidence="4">NmrA/HSCARG family protein</fullName>
    </submittedName>
</protein>
<gene>
    <name evidence="4" type="ORF">ACFSKW_13265</name>
</gene>
<evidence type="ECO:0000259" key="3">
    <source>
        <dbReference type="Pfam" id="PF05368"/>
    </source>
</evidence>
<name>A0ABW4SU45_9ACTN</name>
<dbReference type="PANTHER" id="PTHR42748:SF7">
    <property type="entry name" value="NMRA LIKE REDOX SENSOR 1-RELATED"/>
    <property type="match status" value="1"/>
</dbReference>
<evidence type="ECO:0000256" key="2">
    <source>
        <dbReference type="ARBA" id="ARBA00022857"/>
    </source>
</evidence>
<dbReference type="SUPFAM" id="SSF51735">
    <property type="entry name" value="NAD(P)-binding Rossmann-fold domains"/>
    <property type="match status" value="1"/>
</dbReference>
<evidence type="ECO:0000313" key="4">
    <source>
        <dbReference type="EMBL" id="MFD1932445.1"/>
    </source>
</evidence>
<sequence length="301" mass="32074">MKRSIVVAGATGLQGRAVTTHLLAAGWDVRAMTRDPDGTPAKALAETGARIVRGEMADVASLAAAAEGAYGLFSVQPTVGSPGTAAGFSAEEEVRWGRNVTEAARAAGVRHLVFTSVAGAGRHGSERLPRNVASKALIEQHITALGVPATILRPVSFMENYTGGYHLRDGTVTTPFAADVPQQVMAVDDLGAFAAMAFAEPAGWIGRAVDLAGDELTPVRIAAAISEAIGRSLPYVEIPIEAVREVDEEFAFAYEWLNERGYRADLAMTRRLRPEVMDLRTWLARSGAARIASYLDDVERE</sequence>
<comment type="similarity">
    <text evidence="1">Belongs to the NmrA-type oxidoreductase family.</text>
</comment>
<dbReference type="CDD" id="cd05251">
    <property type="entry name" value="NmrA_like_SDR_a"/>
    <property type="match status" value="1"/>
</dbReference>
<dbReference type="Pfam" id="PF05368">
    <property type="entry name" value="NmrA"/>
    <property type="match status" value="1"/>
</dbReference>
<organism evidence="4 5">
    <name type="scientific">Nonomuraea mangrovi</name>
    <dbReference type="NCBI Taxonomy" id="2316207"/>
    <lineage>
        <taxon>Bacteria</taxon>
        <taxon>Bacillati</taxon>
        <taxon>Actinomycetota</taxon>
        <taxon>Actinomycetes</taxon>
        <taxon>Streptosporangiales</taxon>
        <taxon>Streptosporangiaceae</taxon>
        <taxon>Nonomuraea</taxon>
    </lineage>
</organism>
<keyword evidence="2" id="KW-0521">NADP</keyword>
<accession>A0ABW4SU45</accession>
<feature type="domain" description="NmrA-like" evidence="3">
    <location>
        <begin position="1"/>
        <end position="265"/>
    </location>
</feature>
<dbReference type="Gene3D" id="3.40.50.720">
    <property type="entry name" value="NAD(P)-binding Rossmann-like Domain"/>
    <property type="match status" value="1"/>
</dbReference>
<dbReference type="PANTHER" id="PTHR42748">
    <property type="entry name" value="NITROGEN METABOLITE REPRESSION PROTEIN NMRA FAMILY MEMBER"/>
    <property type="match status" value="1"/>
</dbReference>
<dbReference type="EMBL" id="JBHUFV010000020">
    <property type="protein sequence ID" value="MFD1932445.1"/>
    <property type="molecule type" value="Genomic_DNA"/>
</dbReference>
<reference evidence="5" key="1">
    <citation type="journal article" date="2019" name="Int. J. Syst. Evol. Microbiol.">
        <title>The Global Catalogue of Microorganisms (GCM) 10K type strain sequencing project: providing services to taxonomists for standard genome sequencing and annotation.</title>
        <authorList>
            <consortium name="The Broad Institute Genomics Platform"/>
            <consortium name="The Broad Institute Genome Sequencing Center for Infectious Disease"/>
            <person name="Wu L."/>
            <person name="Ma J."/>
        </authorList>
    </citation>
    <scope>NUCLEOTIDE SEQUENCE [LARGE SCALE GENOMIC DNA]</scope>
    <source>
        <strain evidence="5">ICMP 6774ER</strain>
    </source>
</reference>